<feature type="compositionally biased region" description="Basic residues" evidence="2">
    <location>
        <begin position="221"/>
        <end position="230"/>
    </location>
</feature>
<dbReference type="Pfam" id="PF25825">
    <property type="entry name" value="SAPC2_N"/>
    <property type="match status" value="1"/>
</dbReference>
<evidence type="ECO:0000256" key="1">
    <source>
        <dbReference type="SAM" id="Coils"/>
    </source>
</evidence>
<dbReference type="PANTHER" id="PTHR14907">
    <property type="entry name" value="FI14130P"/>
    <property type="match status" value="1"/>
</dbReference>
<organism evidence="4 5">
    <name type="scientific">Geotrypetes seraphini</name>
    <name type="common">Gaboon caecilian</name>
    <name type="synonym">Caecilia seraphini</name>
    <dbReference type="NCBI Taxonomy" id="260995"/>
    <lineage>
        <taxon>Eukaryota</taxon>
        <taxon>Metazoa</taxon>
        <taxon>Chordata</taxon>
        <taxon>Craniata</taxon>
        <taxon>Vertebrata</taxon>
        <taxon>Euteleostomi</taxon>
        <taxon>Amphibia</taxon>
        <taxon>Gymnophiona</taxon>
        <taxon>Geotrypetes</taxon>
    </lineage>
</organism>
<dbReference type="Pfam" id="PF11414">
    <property type="entry name" value="Suppressor_APC"/>
    <property type="match status" value="1"/>
</dbReference>
<keyword evidence="4" id="KW-1185">Reference proteome</keyword>
<feature type="domain" description="Suppressor APC" evidence="3">
    <location>
        <begin position="22"/>
        <end position="95"/>
    </location>
</feature>
<dbReference type="InterPro" id="IPR026828">
    <property type="entry name" value="SAPC2_1/2"/>
</dbReference>
<dbReference type="FunCoup" id="A0A6P8SCZ0">
    <property type="interactions" value="365"/>
</dbReference>
<feature type="coiled-coil region" evidence="1">
    <location>
        <begin position="355"/>
        <end position="389"/>
    </location>
</feature>
<dbReference type="RefSeq" id="XP_033816174.1">
    <property type="nucleotide sequence ID" value="XM_033960283.1"/>
</dbReference>
<proteinExistence type="predicted"/>
<dbReference type="Gene3D" id="1.10.287.450">
    <property type="entry name" value="Helix hairpin bin"/>
    <property type="match status" value="1"/>
</dbReference>
<gene>
    <name evidence="5" type="primary">SAPCD2</name>
</gene>
<name>A0A6P8SCZ0_GEOSA</name>
<dbReference type="AlphaFoldDB" id="A0A6P8SCZ0"/>
<keyword evidence="1" id="KW-0175">Coiled coil</keyword>
<dbReference type="PANTHER" id="PTHR14907:SF2">
    <property type="entry name" value="SUPPRESSOR APC DOMAIN-CONTAINING PROTEIN 2"/>
    <property type="match status" value="1"/>
</dbReference>
<feature type="region of interest" description="Disordered" evidence="2">
    <location>
        <begin position="176"/>
        <end position="230"/>
    </location>
</feature>
<accession>A0A6P8SCZ0</accession>
<dbReference type="GeneID" id="117367591"/>
<dbReference type="InterPro" id="IPR057953">
    <property type="entry name" value="SAPC2_N"/>
</dbReference>
<protein>
    <submittedName>
        <fullName evidence="5">Suppressor APC domain-containing protein 2 isoform X1</fullName>
    </submittedName>
</protein>
<dbReference type="CTD" id="89958"/>
<dbReference type="Proteomes" id="UP000515159">
    <property type="component" value="Chromosome 10"/>
</dbReference>
<dbReference type="KEGG" id="gsh:117367591"/>
<evidence type="ECO:0000313" key="4">
    <source>
        <dbReference type="Proteomes" id="UP000515159"/>
    </source>
</evidence>
<evidence type="ECO:0000256" key="2">
    <source>
        <dbReference type="SAM" id="MobiDB-lite"/>
    </source>
</evidence>
<sequence length="402" mass="45303">MAVTSSGRSWSLSTELHSSTEGLPKAFLLSLRTLFDILDDQQRGYVHILEIESRWQGTDTRELPKGVLECLRKVAPASGYLTFEKFVLGLRRSILNPDAGDNVNYIQSKGNGSERSVGSSCRYSGSVQKPKTVYSLLEKKPLGVRYMNGTAENRARNVAKIPCSQELKTGSYRTEVQRNGSQNPGQVHVNAPQGEQAGRNGKLVGRSQSKSNSAAVVDVRQHHKSRGEHRRHTITNGVDYSMLKYMKELEQEKDFLIQGLEMLERAREWYHQQIQSVQERQKHLGKNQTQTKEFLSEESQGHLSYLLPKLQDVNHCLSDLLSYSGKPVKSLPAVNGFVAPVVGQHQTITMLKEQNRLLTKEVTDKSDRITQLEQEKSALIKQLFEARARSHQEASQLDSTFI</sequence>
<evidence type="ECO:0000313" key="5">
    <source>
        <dbReference type="RefSeq" id="XP_033816174.1"/>
    </source>
</evidence>
<feature type="coiled-coil region" evidence="1">
    <location>
        <begin position="246"/>
        <end position="280"/>
    </location>
</feature>
<dbReference type="InParanoid" id="A0A6P8SCZ0"/>
<reference evidence="5" key="1">
    <citation type="submission" date="2025-08" db="UniProtKB">
        <authorList>
            <consortium name="RefSeq"/>
        </authorList>
    </citation>
    <scope>IDENTIFICATION</scope>
</reference>
<dbReference type="OrthoDB" id="10035013at2759"/>
<feature type="compositionally biased region" description="Polar residues" evidence="2">
    <location>
        <begin position="176"/>
        <end position="185"/>
    </location>
</feature>
<evidence type="ECO:0000259" key="3">
    <source>
        <dbReference type="Pfam" id="PF25825"/>
    </source>
</evidence>